<keyword evidence="3" id="KW-1185">Reference proteome</keyword>
<name>A0A5B7DZ26_PORTR</name>
<comment type="caution">
    <text evidence="2">The sequence shown here is derived from an EMBL/GenBank/DDBJ whole genome shotgun (WGS) entry which is preliminary data.</text>
</comment>
<feature type="transmembrane region" description="Helical" evidence="1">
    <location>
        <begin position="42"/>
        <end position="65"/>
    </location>
</feature>
<sequence>MAARKALPTPLVQCGACWLMLGAVVLQLLSDNTKVMYDWSYFIAWIGVGWTLISALLFSGASVCLRSEREREDAKNMAYLMPGNAATASLTLTMPSQANSPAAAAAAGRRKGYHTPSQGLAHTARSDMQQVTIPPVTRLLPHLKKVTTTTVAQS</sequence>
<dbReference type="PANTHER" id="PTHR21215">
    <property type="entry name" value="LD36024P"/>
    <property type="match status" value="1"/>
</dbReference>
<organism evidence="2 3">
    <name type="scientific">Portunus trituberculatus</name>
    <name type="common">Swimming crab</name>
    <name type="synonym">Neptunus trituberculatus</name>
    <dbReference type="NCBI Taxonomy" id="210409"/>
    <lineage>
        <taxon>Eukaryota</taxon>
        <taxon>Metazoa</taxon>
        <taxon>Ecdysozoa</taxon>
        <taxon>Arthropoda</taxon>
        <taxon>Crustacea</taxon>
        <taxon>Multicrustacea</taxon>
        <taxon>Malacostraca</taxon>
        <taxon>Eumalacostraca</taxon>
        <taxon>Eucarida</taxon>
        <taxon>Decapoda</taxon>
        <taxon>Pleocyemata</taxon>
        <taxon>Brachyura</taxon>
        <taxon>Eubrachyura</taxon>
        <taxon>Portunoidea</taxon>
        <taxon>Portunidae</taxon>
        <taxon>Portuninae</taxon>
        <taxon>Portunus</taxon>
    </lineage>
</organism>
<keyword evidence="1" id="KW-0812">Transmembrane</keyword>
<dbReference type="AlphaFoldDB" id="A0A5B7DZ26"/>
<evidence type="ECO:0000313" key="2">
    <source>
        <dbReference type="EMBL" id="MPC26206.1"/>
    </source>
</evidence>
<dbReference type="Proteomes" id="UP000324222">
    <property type="component" value="Unassembled WGS sequence"/>
</dbReference>
<protein>
    <submittedName>
        <fullName evidence="2">Uncharacterized protein</fullName>
    </submittedName>
</protein>
<accession>A0A5B7DZ26</accession>
<keyword evidence="1" id="KW-1133">Transmembrane helix</keyword>
<dbReference type="OrthoDB" id="6126739at2759"/>
<reference evidence="2 3" key="1">
    <citation type="submission" date="2019-05" db="EMBL/GenBank/DDBJ databases">
        <title>Another draft genome of Portunus trituberculatus and its Hox gene families provides insights of decapod evolution.</title>
        <authorList>
            <person name="Jeong J.-H."/>
            <person name="Song I."/>
            <person name="Kim S."/>
            <person name="Choi T."/>
            <person name="Kim D."/>
            <person name="Ryu S."/>
            <person name="Kim W."/>
        </authorList>
    </citation>
    <scope>NUCLEOTIDE SEQUENCE [LARGE SCALE GENOMIC DNA]</scope>
    <source>
        <tissue evidence="2">Muscle</tissue>
    </source>
</reference>
<feature type="transmembrane region" description="Helical" evidence="1">
    <location>
        <begin position="12"/>
        <end position="30"/>
    </location>
</feature>
<proteinExistence type="predicted"/>
<evidence type="ECO:0000313" key="3">
    <source>
        <dbReference type="Proteomes" id="UP000324222"/>
    </source>
</evidence>
<dbReference type="PANTHER" id="PTHR21215:SF0">
    <property type="entry name" value="LD36024P"/>
    <property type="match status" value="1"/>
</dbReference>
<dbReference type="EMBL" id="VSRR010001570">
    <property type="protein sequence ID" value="MPC26206.1"/>
    <property type="molecule type" value="Genomic_DNA"/>
</dbReference>
<evidence type="ECO:0000256" key="1">
    <source>
        <dbReference type="SAM" id="Phobius"/>
    </source>
</evidence>
<keyword evidence="1" id="KW-0472">Membrane</keyword>
<gene>
    <name evidence="2" type="ORF">E2C01_019340</name>
</gene>